<keyword evidence="5 8" id="KW-0479">Metal-binding</keyword>
<evidence type="ECO:0000256" key="7">
    <source>
        <dbReference type="ARBA" id="ARBA00023004"/>
    </source>
</evidence>
<evidence type="ECO:0000256" key="2">
    <source>
        <dbReference type="ARBA" id="ARBA00022448"/>
    </source>
</evidence>
<dbReference type="AlphaFoldDB" id="A0A1I5KEH1"/>
<dbReference type="Proteomes" id="UP000199356">
    <property type="component" value="Unassembled WGS sequence"/>
</dbReference>
<name>A0A1I5KEH1_9RHOB</name>
<dbReference type="PRINTS" id="PR00605">
    <property type="entry name" value="CYTCHROMECIC"/>
</dbReference>
<protein>
    <submittedName>
        <fullName evidence="10">Cytochrome c, mono-and diheme variants</fullName>
    </submittedName>
</protein>
<feature type="domain" description="Cytochrome c" evidence="9">
    <location>
        <begin position="37"/>
        <end position="135"/>
    </location>
</feature>
<evidence type="ECO:0000256" key="6">
    <source>
        <dbReference type="ARBA" id="ARBA00022982"/>
    </source>
</evidence>
<dbReference type="GO" id="GO:0020037">
    <property type="term" value="F:heme binding"/>
    <property type="evidence" value="ECO:0007669"/>
    <property type="project" value="InterPro"/>
</dbReference>
<comment type="cofactor">
    <cofactor evidence="1">
        <name>heme c</name>
        <dbReference type="ChEBI" id="CHEBI:61717"/>
    </cofactor>
</comment>
<evidence type="ECO:0000256" key="4">
    <source>
        <dbReference type="ARBA" id="ARBA00022660"/>
    </source>
</evidence>
<dbReference type="PANTHER" id="PTHR35008:SF4">
    <property type="entry name" value="BLL4482 PROTEIN"/>
    <property type="match status" value="1"/>
</dbReference>
<keyword evidence="11" id="KW-1185">Reference proteome</keyword>
<dbReference type="PROSITE" id="PS51007">
    <property type="entry name" value="CYTC"/>
    <property type="match status" value="1"/>
</dbReference>
<organism evidence="10 11">
    <name type="scientific">Tranquillimonas alkanivorans</name>
    <dbReference type="NCBI Taxonomy" id="441119"/>
    <lineage>
        <taxon>Bacteria</taxon>
        <taxon>Pseudomonadati</taxon>
        <taxon>Pseudomonadota</taxon>
        <taxon>Alphaproteobacteria</taxon>
        <taxon>Rhodobacterales</taxon>
        <taxon>Roseobacteraceae</taxon>
        <taxon>Tranquillimonas</taxon>
    </lineage>
</organism>
<evidence type="ECO:0000313" key="10">
    <source>
        <dbReference type="EMBL" id="SFO83016.1"/>
    </source>
</evidence>
<gene>
    <name evidence="10" type="ORF">SAMN04488047_10136</name>
</gene>
<dbReference type="SUPFAM" id="SSF46626">
    <property type="entry name" value="Cytochrome c"/>
    <property type="match status" value="1"/>
</dbReference>
<evidence type="ECO:0000259" key="9">
    <source>
        <dbReference type="PROSITE" id="PS51007"/>
    </source>
</evidence>
<keyword evidence="2" id="KW-0813">Transport</keyword>
<dbReference type="GO" id="GO:0005506">
    <property type="term" value="F:iron ion binding"/>
    <property type="evidence" value="ECO:0007669"/>
    <property type="project" value="InterPro"/>
</dbReference>
<evidence type="ECO:0000256" key="1">
    <source>
        <dbReference type="ARBA" id="ARBA00001926"/>
    </source>
</evidence>
<keyword evidence="6" id="KW-0249">Electron transport</keyword>
<dbReference type="PANTHER" id="PTHR35008">
    <property type="entry name" value="BLL4482 PROTEIN-RELATED"/>
    <property type="match status" value="1"/>
</dbReference>
<accession>A0A1I5KEH1</accession>
<evidence type="ECO:0000313" key="11">
    <source>
        <dbReference type="Proteomes" id="UP000199356"/>
    </source>
</evidence>
<evidence type="ECO:0000256" key="8">
    <source>
        <dbReference type="PROSITE-ProRule" id="PRU00433"/>
    </source>
</evidence>
<keyword evidence="4" id="KW-0679">Respiratory chain</keyword>
<dbReference type="STRING" id="441119.SAMN04488047_10136"/>
<dbReference type="EMBL" id="FOXA01000001">
    <property type="protein sequence ID" value="SFO83016.1"/>
    <property type="molecule type" value="Genomic_DNA"/>
</dbReference>
<dbReference type="InterPro" id="IPR036909">
    <property type="entry name" value="Cyt_c-like_dom_sf"/>
</dbReference>
<dbReference type="GO" id="GO:0009055">
    <property type="term" value="F:electron transfer activity"/>
    <property type="evidence" value="ECO:0007669"/>
    <property type="project" value="InterPro"/>
</dbReference>
<sequence>MLRWATLAGVAALVAAGGWIWSQGTAEGGRLPYDDADAVARGAALYEEYCASCHGADLEGEPDWRTRLPSGLMPAPPHNETGHTWHHPTEQLFLLTKHGVAEMVGGGYESAMPGFGDVLSDQQIREVLAFIKSTWPAEVIRRHDQMNEAAR</sequence>
<evidence type="ECO:0000256" key="3">
    <source>
        <dbReference type="ARBA" id="ARBA00022617"/>
    </source>
</evidence>
<proteinExistence type="predicted"/>
<dbReference type="InterPro" id="IPR051459">
    <property type="entry name" value="Cytochrome_c-type_DH"/>
</dbReference>
<dbReference type="RefSeq" id="WP_093416129.1">
    <property type="nucleotide sequence ID" value="NZ_FOXA01000001.1"/>
</dbReference>
<dbReference type="InterPro" id="IPR009056">
    <property type="entry name" value="Cyt_c-like_dom"/>
</dbReference>
<keyword evidence="7 8" id="KW-0408">Iron</keyword>
<dbReference type="Gene3D" id="1.10.760.10">
    <property type="entry name" value="Cytochrome c-like domain"/>
    <property type="match status" value="1"/>
</dbReference>
<dbReference type="InterPro" id="IPR008168">
    <property type="entry name" value="Cyt_C_IC"/>
</dbReference>
<dbReference type="Pfam" id="PF13442">
    <property type="entry name" value="Cytochrome_CBB3"/>
    <property type="match status" value="1"/>
</dbReference>
<reference evidence="10 11" key="1">
    <citation type="submission" date="2016-10" db="EMBL/GenBank/DDBJ databases">
        <authorList>
            <person name="de Groot N.N."/>
        </authorList>
    </citation>
    <scope>NUCLEOTIDE SEQUENCE [LARGE SCALE GENOMIC DNA]</scope>
    <source>
        <strain evidence="10 11">DSM 19547</strain>
    </source>
</reference>
<evidence type="ECO:0000256" key="5">
    <source>
        <dbReference type="ARBA" id="ARBA00022723"/>
    </source>
</evidence>
<keyword evidence="3 8" id="KW-0349">Heme</keyword>
<dbReference type="OrthoDB" id="9811281at2"/>